<evidence type="ECO:0008006" key="3">
    <source>
        <dbReference type="Google" id="ProtNLM"/>
    </source>
</evidence>
<proteinExistence type="predicted"/>
<dbReference type="EMBL" id="JAHDYR010000016">
    <property type="protein sequence ID" value="KAG9394221.1"/>
    <property type="molecule type" value="Genomic_DNA"/>
</dbReference>
<name>A0A8J6BY79_9EUKA</name>
<dbReference type="Gene3D" id="3.10.450.10">
    <property type="match status" value="1"/>
</dbReference>
<protein>
    <recommendedName>
        <fullName evidence="3">Cystatin domain-containing protein</fullName>
    </recommendedName>
</protein>
<evidence type="ECO:0000313" key="2">
    <source>
        <dbReference type="Proteomes" id="UP000717585"/>
    </source>
</evidence>
<organism evidence="1 2">
    <name type="scientific">Carpediemonas membranifera</name>
    <dbReference type="NCBI Taxonomy" id="201153"/>
    <lineage>
        <taxon>Eukaryota</taxon>
        <taxon>Metamonada</taxon>
        <taxon>Carpediemonas-like organisms</taxon>
        <taxon>Carpediemonas</taxon>
    </lineage>
</organism>
<dbReference type="OrthoDB" id="1908104at2759"/>
<dbReference type="AlphaFoldDB" id="A0A8J6BY79"/>
<comment type="caution">
    <text evidence="1">The sequence shown here is derived from an EMBL/GenBank/DDBJ whole genome shotgun (WGS) entry which is preliminary data.</text>
</comment>
<evidence type="ECO:0000313" key="1">
    <source>
        <dbReference type="EMBL" id="KAG9394221.1"/>
    </source>
</evidence>
<dbReference type="CDD" id="cd00042">
    <property type="entry name" value="CY"/>
    <property type="match status" value="1"/>
</dbReference>
<reference evidence="1" key="1">
    <citation type="submission" date="2021-05" db="EMBL/GenBank/DDBJ databases">
        <title>A free-living protist that lacks canonical eukaryotic 1 DNA replication and segregation systems.</title>
        <authorList>
            <person name="Salas-Leiva D.E."/>
            <person name="Tromer E.C."/>
            <person name="Curtis B.A."/>
            <person name="Jerlstrom-Hultqvist J."/>
            <person name="Kolisko M."/>
            <person name="Yi Z."/>
            <person name="Salas-Leiva J.S."/>
            <person name="Gallot-Lavallee L."/>
            <person name="Kops G.J.P.L."/>
            <person name="Archibald J.M."/>
            <person name="Simpson A.G.B."/>
            <person name="Roger A.J."/>
        </authorList>
    </citation>
    <scope>NUCLEOTIDE SEQUENCE</scope>
    <source>
        <strain evidence="1">BICM</strain>
    </source>
</reference>
<keyword evidence="2" id="KW-1185">Reference proteome</keyword>
<dbReference type="GO" id="GO:0004869">
    <property type="term" value="F:cysteine-type endopeptidase inhibitor activity"/>
    <property type="evidence" value="ECO:0007669"/>
    <property type="project" value="InterPro"/>
</dbReference>
<dbReference type="SUPFAM" id="SSF54403">
    <property type="entry name" value="Cystatin/monellin"/>
    <property type="match status" value="1"/>
</dbReference>
<sequence>MMAGGITAQTFAPEEHILKFALERINMKSNSIKNLKLGARGVMKYGTQVVAGTNHHLSLDIIDEDESMTPSVHHCVVYEGLPPACKLEFKEDAHKIEQ</sequence>
<gene>
    <name evidence="1" type="ORF">J8273_4323</name>
</gene>
<accession>A0A8J6BY79</accession>
<dbReference type="InterPro" id="IPR046350">
    <property type="entry name" value="Cystatin_sf"/>
</dbReference>
<dbReference type="InterPro" id="IPR000010">
    <property type="entry name" value="Cystatin_dom"/>
</dbReference>
<dbReference type="Proteomes" id="UP000717585">
    <property type="component" value="Unassembled WGS sequence"/>
</dbReference>